<evidence type="ECO:0000256" key="5">
    <source>
        <dbReference type="ARBA" id="ARBA00022723"/>
    </source>
</evidence>
<dbReference type="PANTHER" id="PTHR15822">
    <property type="entry name" value="TRAF AND TNF RECEPTOR-ASSOCIATED PROTEIN"/>
    <property type="match status" value="1"/>
</dbReference>
<proteinExistence type="predicted"/>
<dbReference type="CDD" id="cd09080">
    <property type="entry name" value="TDP2"/>
    <property type="match status" value="1"/>
</dbReference>
<reference evidence="14" key="1">
    <citation type="submission" date="2025-08" db="UniProtKB">
        <authorList>
            <consortium name="RefSeq"/>
        </authorList>
    </citation>
    <scope>IDENTIFICATION</scope>
</reference>
<keyword evidence="9" id="KW-0234">DNA repair</keyword>
<dbReference type="GO" id="GO:0006302">
    <property type="term" value="P:double-strand break repair"/>
    <property type="evidence" value="ECO:0007669"/>
    <property type="project" value="TreeGrafter"/>
</dbReference>
<evidence type="ECO:0000259" key="12">
    <source>
        <dbReference type="Pfam" id="PF03372"/>
    </source>
</evidence>
<keyword evidence="5" id="KW-0479">Metal-binding</keyword>
<evidence type="ECO:0000256" key="6">
    <source>
        <dbReference type="ARBA" id="ARBA00022763"/>
    </source>
</evidence>
<gene>
    <name evidence="14" type="primary">LOC120254211</name>
</gene>
<dbReference type="InterPro" id="IPR051547">
    <property type="entry name" value="TDP2-like"/>
</dbReference>
<protein>
    <submittedName>
        <fullName evidence="14">Uncharacterized protein LOC120254211</fullName>
    </submittedName>
</protein>
<dbReference type="GO" id="GO:0004518">
    <property type="term" value="F:nuclease activity"/>
    <property type="evidence" value="ECO:0007669"/>
    <property type="project" value="UniProtKB-KW"/>
</dbReference>
<keyword evidence="6" id="KW-0227">DNA damage</keyword>
<evidence type="ECO:0000256" key="10">
    <source>
        <dbReference type="ARBA" id="ARBA00023242"/>
    </source>
</evidence>
<keyword evidence="8" id="KW-0460">Magnesium</keyword>
<feature type="region of interest" description="Disordered" evidence="11">
    <location>
        <begin position="37"/>
        <end position="60"/>
    </location>
</feature>
<keyword evidence="13" id="KW-1185">Reference proteome</keyword>
<comment type="cofactor">
    <cofactor evidence="2">
        <name>Mg(2+)</name>
        <dbReference type="ChEBI" id="CHEBI:18420"/>
    </cofactor>
</comment>
<dbReference type="GeneID" id="120254211"/>
<dbReference type="Pfam" id="PF03372">
    <property type="entry name" value="Exo_endo_phos"/>
    <property type="match status" value="1"/>
</dbReference>
<evidence type="ECO:0000256" key="9">
    <source>
        <dbReference type="ARBA" id="ARBA00023204"/>
    </source>
</evidence>
<evidence type="ECO:0000256" key="4">
    <source>
        <dbReference type="ARBA" id="ARBA00022722"/>
    </source>
</evidence>
<dbReference type="FunFam" id="3.60.10.10:FF:000058">
    <property type="entry name" value="Tyrosyl-DNA phosphodiesterase 2"/>
    <property type="match status" value="1"/>
</dbReference>
<evidence type="ECO:0000313" key="13">
    <source>
        <dbReference type="Proteomes" id="UP001515500"/>
    </source>
</evidence>
<dbReference type="AlphaFoldDB" id="A0AB40ATU9"/>
<evidence type="ECO:0000256" key="1">
    <source>
        <dbReference type="ARBA" id="ARBA00001936"/>
    </source>
</evidence>
<keyword evidence="4" id="KW-0540">Nuclease</keyword>
<accession>A0AB40ATU9</accession>
<dbReference type="GO" id="GO:0070260">
    <property type="term" value="F:5'-tyrosyl-DNA phosphodiesterase activity"/>
    <property type="evidence" value="ECO:0007669"/>
    <property type="project" value="TreeGrafter"/>
</dbReference>
<dbReference type="GO" id="GO:0005737">
    <property type="term" value="C:cytoplasm"/>
    <property type="evidence" value="ECO:0007669"/>
    <property type="project" value="TreeGrafter"/>
</dbReference>
<organism evidence="13 14">
    <name type="scientific">Dioscorea cayennensis subsp. rotundata</name>
    <name type="common">White Guinea yam</name>
    <name type="synonym">Dioscorea rotundata</name>
    <dbReference type="NCBI Taxonomy" id="55577"/>
    <lineage>
        <taxon>Eukaryota</taxon>
        <taxon>Viridiplantae</taxon>
        <taxon>Streptophyta</taxon>
        <taxon>Embryophyta</taxon>
        <taxon>Tracheophyta</taxon>
        <taxon>Spermatophyta</taxon>
        <taxon>Magnoliopsida</taxon>
        <taxon>Liliopsida</taxon>
        <taxon>Dioscoreales</taxon>
        <taxon>Dioscoreaceae</taxon>
        <taxon>Dioscorea</taxon>
    </lineage>
</organism>
<name>A0AB40ATU9_DIOCR</name>
<dbReference type="InterPro" id="IPR036691">
    <property type="entry name" value="Endo/exonu/phosph_ase_sf"/>
</dbReference>
<dbReference type="InterPro" id="IPR005135">
    <property type="entry name" value="Endo/exonuclease/phosphatase"/>
</dbReference>
<dbReference type="SUPFAM" id="SSF56219">
    <property type="entry name" value="DNase I-like"/>
    <property type="match status" value="1"/>
</dbReference>
<evidence type="ECO:0000256" key="2">
    <source>
        <dbReference type="ARBA" id="ARBA00001946"/>
    </source>
</evidence>
<dbReference type="Gene3D" id="3.60.10.10">
    <property type="entry name" value="Endonuclease/exonuclease/phosphatase"/>
    <property type="match status" value="1"/>
</dbReference>
<dbReference type="GO" id="GO:0003697">
    <property type="term" value="F:single-stranded DNA binding"/>
    <property type="evidence" value="ECO:0007669"/>
    <property type="project" value="TreeGrafter"/>
</dbReference>
<dbReference type="Proteomes" id="UP001515500">
    <property type="component" value="Unplaced"/>
</dbReference>
<comment type="cofactor">
    <cofactor evidence="1">
        <name>Mn(2+)</name>
        <dbReference type="ChEBI" id="CHEBI:29035"/>
    </cofactor>
</comment>
<evidence type="ECO:0000256" key="11">
    <source>
        <dbReference type="SAM" id="MobiDB-lite"/>
    </source>
</evidence>
<keyword evidence="10" id="KW-0539">Nucleus</keyword>
<dbReference type="GO" id="GO:0046872">
    <property type="term" value="F:metal ion binding"/>
    <property type="evidence" value="ECO:0007669"/>
    <property type="project" value="UniProtKB-KW"/>
</dbReference>
<comment type="subcellular location">
    <subcellularLocation>
        <location evidence="3">Nucleus</location>
        <location evidence="3">PML body</location>
    </subcellularLocation>
</comment>
<evidence type="ECO:0000256" key="7">
    <source>
        <dbReference type="ARBA" id="ARBA00022801"/>
    </source>
</evidence>
<feature type="domain" description="Endonuclease/exonuclease/phosphatase" evidence="12">
    <location>
        <begin position="79"/>
        <end position="287"/>
    </location>
</feature>
<keyword evidence="7" id="KW-0378">Hydrolase</keyword>
<evidence type="ECO:0000313" key="14">
    <source>
        <dbReference type="RefSeq" id="XP_039118287.1"/>
    </source>
</evidence>
<sequence>MGNGESSLFSSALEVGAVVAGAVLILRALSLGSQSEELEPDHDFPRVSTGARYESDSSPVATRGRRNINISQTSMIKIMSYNVWSNEDVEVKVRMAAIGNLVQKHSPDIILFQEVTPRIYKLFQSSSWWQLYKHSSVSPEEAAQGQYFCMLLSKVRVKKFISIPFKNPPSEKGLFLAVIEIGLNKPIIVATSHLKSPNPPKMHSEERVSQAKTALGFLQEFPNVIFGGDMNWDENIDGAFPLHGVWKDAWPELKGRKNGWTFDTKSNPMLQCSYPLQKRLDRFICKLEDCSMKNVEMIGKKAIPGIFCYNKGKVLPVLPSDHYGLILTISLDA</sequence>
<evidence type="ECO:0000256" key="8">
    <source>
        <dbReference type="ARBA" id="ARBA00022842"/>
    </source>
</evidence>
<dbReference type="PANTHER" id="PTHR15822:SF4">
    <property type="entry name" value="TYROSYL-DNA PHOSPHODIESTERASE 2"/>
    <property type="match status" value="1"/>
</dbReference>
<evidence type="ECO:0000256" key="3">
    <source>
        <dbReference type="ARBA" id="ARBA00004322"/>
    </source>
</evidence>
<dbReference type="RefSeq" id="XP_039118287.1">
    <property type="nucleotide sequence ID" value="XM_039262353.1"/>
</dbReference>